<dbReference type="GO" id="GO:0005856">
    <property type="term" value="C:cytoskeleton"/>
    <property type="evidence" value="ECO:0007669"/>
    <property type="project" value="UniProtKB-SubCell"/>
</dbReference>
<evidence type="ECO:0000256" key="2">
    <source>
        <dbReference type="ARBA" id="ARBA00022490"/>
    </source>
</evidence>
<organism evidence="6 8">
    <name type="scientific">Aphanomyces stellatus</name>
    <dbReference type="NCBI Taxonomy" id="120398"/>
    <lineage>
        <taxon>Eukaryota</taxon>
        <taxon>Sar</taxon>
        <taxon>Stramenopiles</taxon>
        <taxon>Oomycota</taxon>
        <taxon>Saprolegniomycetes</taxon>
        <taxon>Saprolegniales</taxon>
        <taxon>Verrucalvaceae</taxon>
        <taxon>Aphanomyces</taxon>
    </lineage>
</organism>
<comment type="subcellular location">
    <subcellularLocation>
        <location evidence="1">Cytoplasm</location>
        <location evidence="1">Cytoskeleton</location>
    </subcellularLocation>
</comment>
<protein>
    <submittedName>
        <fullName evidence="6">Aste57867_15749 protein</fullName>
    </submittedName>
    <submittedName>
        <fullName evidence="7">Aste57867_19232 protein</fullName>
    </submittedName>
</protein>
<evidence type="ECO:0000256" key="3">
    <source>
        <dbReference type="ARBA" id="ARBA00023212"/>
    </source>
</evidence>
<dbReference type="InterPro" id="IPR032675">
    <property type="entry name" value="LRR_dom_sf"/>
</dbReference>
<reference evidence="6 8" key="1">
    <citation type="submission" date="2019-03" db="EMBL/GenBank/DDBJ databases">
        <authorList>
            <person name="Gaulin E."/>
            <person name="Dumas B."/>
        </authorList>
    </citation>
    <scope>NUCLEOTIDE SEQUENCE [LARGE SCALE GENOMIC DNA]</scope>
    <source>
        <strain evidence="6">CBS 568.67</strain>
    </source>
</reference>
<dbReference type="EMBL" id="CAADRA010005756">
    <property type="protein sequence ID" value="VFT92538.1"/>
    <property type="molecule type" value="Genomic_DNA"/>
</dbReference>
<dbReference type="OrthoDB" id="88236at2759"/>
<evidence type="ECO:0000313" key="5">
    <source>
        <dbReference type="EMBL" id="KAF0693272.1"/>
    </source>
</evidence>
<keyword evidence="3" id="KW-0206">Cytoskeleton</keyword>
<proteinExistence type="predicted"/>
<dbReference type="SMART" id="SM00368">
    <property type="entry name" value="LRR_RI"/>
    <property type="match status" value="3"/>
</dbReference>
<dbReference type="PANTHER" id="PTHR24107">
    <property type="entry name" value="YNEIN REGULATORY COMPLEX SUBUNIT 5"/>
    <property type="match status" value="1"/>
</dbReference>
<dbReference type="EMBL" id="VJMH01005735">
    <property type="protein sequence ID" value="KAF0693272.1"/>
    <property type="molecule type" value="Genomic_DNA"/>
</dbReference>
<name>A0A485L3T4_9STRA</name>
<evidence type="ECO:0000313" key="7">
    <source>
        <dbReference type="EMBL" id="VFT95953.1"/>
    </source>
</evidence>
<keyword evidence="8" id="KW-1185">Reference proteome</keyword>
<dbReference type="Proteomes" id="UP000332933">
    <property type="component" value="Unassembled WGS sequence"/>
</dbReference>
<gene>
    <name evidence="6" type="primary">Aste57867_15749</name>
    <name evidence="7" type="synonym">Aste57867_19232</name>
    <name evidence="5" type="ORF">As57867_015693</name>
    <name evidence="4" type="ORF">As57867_019168</name>
    <name evidence="6" type="ORF">ASTE57867_15749</name>
    <name evidence="7" type="ORF">ASTE57867_19232</name>
</gene>
<accession>A0A485L3T4</accession>
<dbReference type="PANTHER" id="PTHR24107:SF2">
    <property type="entry name" value="NLR FAMILY CARD DOMAIN CONTAINING 3"/>
    <property type="match status" value="1"/>
</dbReference>
<dbReference type="EMBL" id="CAADRA010006492">
    <property type="protein sequence ID" value="VFT95953.1"/>
    <property type="molecule type" value="Genomic_DNA"/>
</dbReference>
<evidence type="ECO:0000313" key="8">
    <source>
        <dbReference type="Proteomes" id="UP000332933"/>
    </source>
</evidence>
<dbReference type="InterPro" id="IPR052410">
    <property type="entry name" value="DRC5"/>
</dbReference>
<keyword evidence="2" id="KW-0963">Cytoplasm</keyword>
<dbReference type="SUPFAM" id="SSF52047">
    <property type="entry name" value="RNI-like"/>
    <property type="match status" value="1"/>
</dbReference>
<evidence type="ECO:0000313" key="4">
    <source>
        <dbReference type="EMBL" id="KAF0689315.1"/>
    </source>
</evidence>
<evidence type="ECO:0000313" key="6">
    <source>
        <dbReference type="EMBL" id="VFT92538.1"/>
    </source>
</evidence>
<evidence type="ECO:0000256" key="1">
    <source>
        <dbReference type="ARBA" id="ARBA00004245"/>
    </source>
</evidence>
<dbReference type="AlphaFoldDB" id="A0A485L3T4"/>
<sequence length="433" mass="48498">MKKAKSSAAEFIWLTKPVEIIACFISDPEDLLDYLIALEPTNRLGDLVHLLDILDQADRKEHIWPTLQVTSHTVNNPALRAVVKYYSQILLSEACDYSWLDLAPSARVHLMTCPATQDKNVLANWYKHLTRLPISRITWTSDSDEDLFLEALPHLPHLKGLRLATRFSSMKRLLDYVSTSKLKEFDTGRAITSYNDDAEQYYTHLTTWLRAQPVEVLSFDMKALAKAGDDIAQAFFSALAQSTSLTTLTLPLLNMHLVRRYSFCLPKSVRTLNLRLFSAGEGAILAGLIRNSNLEDLHIPCSTFSMGIHFPLLFKSLPTSLKTLDLSECQLTSDDCHALGEVLPSTSIENLDLSANNVGDEGLGFISQTLQASSLHKLNINDTGLTALGVAVLIQAALTKQEFFIRMERNDWGDETKNKLRALAQRGNTHVWI</sequence>
<reference evidence="4" key="2">
    <citation type="submission" date="2019-06" db="EMBL/GenBank/DDBJ databases">
        <title>Genomics analysis of Aphanomyces spp. identifies a new class of oomycete effector associated with host adaptation.</title>
        <authorList>
            <person name="Gaulin E."/>
        </authorList>
    </citation>
    <scope>NUCLEOTIDE SEQUENCE</scope>
    <source>
        <strain evidence="4">CBS 578.67</strain>
    </source>
</reference>
<dbReference type="Gene3D" id="3.80.10.10">
    <property type="entry name" value="Ribonuclease Inhibitor"/>
    <property type="match status" value="1"/>
</dbReference>
<dbReference type="EMBL" id="VJMH01006471">
    <property type="protein sequence ID" value="KAF0689315.1"/>
    <property type="molecule type" value="Genomic_DNA"/>
</dbReference>